<dbReference type="Gene3D" id="3.30.70.1430">
    <property type="entry name" value="Multidrug efflux transporter AcrB pore domain"/>
    <property type="match status" value="2"/>
</dbReference>
<feature type="transmembrane region" description="Helical" evidence="1">
    <location>
        <begin position="1045"/>
        <end position="1069"/>
    </location>
</feature>
<feature type="transmembrane region" description="Helical" evidence="1">
    <location>
        <begin position="551"/>
        <end position="574"/>
    </location>
</feature>
<feature type="transmembrane region" description="Helical" evidence="1">
    <location>
        <begin position="964"/>
        <end position="987"/>
    </location>
</feature>
<dbReference type="GO" id="GO:0005886">
    <property type="term" value="C:plasma membrane"/>
    <property type="evidence" value="ECO:0007669"/>
    <property type="project" value="TreeGrafter"/>
</dbReference>
<dbReference type="Pfam" id="PF00873">
    <property type="entry name" value="ACR_tran"/>
    <property type="match status" value="2"/>
</dbReference>
<keyword evidence="1" id="KW-1133">Transmembrane helix</keyword>
<organism evidence="2 3">
    <name type="scientific">Pleionea litopenaei</name>
    <dbReference type="NCBI Taxonomy" id="3070815"/>
    <lineage>
        <taxon>Bacteria</taxon>
        <taxon>Pseudomonadati</taxon>
        <taxon>Pseudomonadota</taxon>
        <taxon>Gammaproteobacteria</taxon>
        <taxon>Oceanospirillales</taxon>
        <taxon>Pleioneaceae</taxon>
        <taxon>Pleionea</taxon>
    </lineage>
</organism>
<feature type="transmembrane region" description="Helical" evidence="1">
    <location>
        <begin position="436"/>
        <end position="460"/>
    </location>
</feature>
<feature type="transmembrane region" description="Helical" evidence="1">
    <location>
        <begin position="16"/>
        <end position="38"/>
    </location>
</feature>
<feature type="transmembrane region" description="Helical" evidence="1">
    <location>
        <begin position="1015"/>
        <end position="1033"/>
    </location>
</feature>
<proteinExistence type="predicted"/>
<dbReference type="EMBL" id="CP133548">
    <property type="protein sequence ID" value="WMS86976.1"/>
    <property type="molecule type" value="Genomic_DNA"/>
</dbReference>
<sequence>MSVTSSIVETSTRRPVTVFMFTLALCLFGFVLLGRLGLTLLPDLSYPTLTIRTDYAGAAPSEIENLITKPIEESIGVVKNLREVRSVSKAGQSDVLLEFNWGTDMGLAGLDVREKLDIVRLPLDVPRPSLLRFNPSLAPIVRLSMSRNNTSNSLSDSELIALRRLAEDEIKRRLESIEGVAAVKVSGGLEDEVQVLVDQEKLSQINLSIEQVANRLKAENVNLSGGRLDEGSQQFLVRTINQYQSVDEIANSIITSVDGRKVYLRDIAVVQQNYKEREAITRIDGVEAVEIAIYKEGDANTVSVSETLRKRLEYIEKNLDEEIELKELYNQSDFIQSAIDEVLLNALIGGILAMLVLYLFLRNFKSTLIISLAIPISVIISFNLMYGFNITLNMMSLGGLALAVGLLVDNAIVVLENIAKKKEQGLDDVTAAREGTIEVAGAIFAATLTTIAVFLPLVFVEGIAGQLFSDQALTVTFALIISLLMAITVIPMISAFGARKGFSSIEPNDVVVDKRPLWRKVLTFPFRLLFILIPMFILTIAISFFQTTSRILGFLMKFLVVPFNAFYSGIENIYSRLLPWSLKHKAAVLIIALSAFSSTWLVLQKIGVELIPSLSQGELLVELKAPAGTPLKDTDELMIQANTIIRNISEIERTYSVAGTGNRLDSSPEKGGENRGELNIVIKKPLSEEKEKRVINELRKSLEVLPGIEVKIDKPALFTFKTPLEVEISGYNLAKLKEQNDRLVKLMAENDRFGDVKSTIQQGHPEVQIEFDHEKAAFLGLNVPEVAKQVVSQIRGTVATKYAFRDRKIDVLVRVNEEQRSSVEDIRRLIVNPTSEKPITLEAIADVKVAVGPNEINRISQERVAIISANLNYGDLGEAASVLQSMVDELPSVPGVEVNVAGQNEEMKVSFDSLKIALGLAIFLVYLVMASQFESLLHPFVILFSVPLAMVGAVYALFITGSTISVVVFIGLIMLAGIVVNNAIVLIDKINQLRKAGSAKYAAIVEAGSARLRPIVMTTLTTALGMLPLALGLGEGAEIRAPMAITVIGGLLVSTLLTLVVIPVLYSLFDRKD</sequence>
<dbReference type="SUPFAM" id="SSF82693">
    <property type="entry name" value="Multidrug efflux transporter AcrB pore domain, PN1, PN2, PC1 and PC2 subdomains"/>
    <property type="match status" value="3"/>
</dbReference>
<feature type="transmembrane region" description="Helical" evidence="1">
    <location>
        <begin position="368"/>
        <end position="388"/>
    </location>
</feature>
<evidence type="ECO:0000313" key="3">
    <source>
        <dbReference type="Proteomes" id="UP001239782"/>
    </source>
</evidence>
<evidence type="ECO:0000313" key="2">
    <source>
        <dbReference type="EMBL" id="WMS86976.1"/>
    </source>
</evidence>
<reference evidence="2 3" key="1">
    <citation type="submission" date="2023-08" db="EMBL/GenBank/DDBJ databases">
        <title>Pleionea litopenaei sp. nov., isolated from stomach of juvenile Litopenaeus vannamei.</title>
        <authorList>
            <person name="Rho A.M."/>
            <person name="Hwang C.Y."/>
        </authorList>
    </citation>
    <scope>NUCLEOTIDE SEQUENCE [LARGE SCALE GENOMIC DNA]</scope>
    <source>
        <strain evidence="2 3">HL-JVS1</strain>
    </source>
</reference>
<feature type="transmembrane region" description="Helical" evidence="1">
    <location>
        <begin position="936"/>
        <end position="958"/>
    </location>
</feature>
<dbReference type="GO" id="GO:0042910">
    <property type="term" value="F:xenobiotic transmembrane transporter activity"/>
    <property type="evidence" value="ECO:0007669"/>
    <property type="project" value="TreeGrafter"/>
</dbReference>
<protein>
    <submittedName>
        <fullName evidence="2">Efflux RND transporter permease subunit</fullName>
    </submittedName>
</protein>
<dbReference type="InterPro" id="IPR001036">
    <property type="entry name" value="Acrflvin-R"/>
</dbReference>
<dbReference type="PANTHER" id="PTHR32063:SF0">
    <property type="entry name" value="SWARMING MOTILITY PROTEIN SWRC"/>
    <property type="match status" value="1"/>
</dbReference>
<feature type="transmembrane region" description="Helical" evidence="1">
    <location>
        <begin position="524"/>
        <end position="545"/>
    </location>
</feature>
<feature type="transmembrane region" description="Helical" evidence="1">
    <location>
        <begin position="472"/>
        <end position="496"/>
    </location>
</feature>
<dbReference type="AlphaFoldDB" id="A0AA51RSR3"/>
<name>A0AA51RSR3_9GAMM</name>
<dbReference type="PRINTS" id="PR00702">
    <property type="entry name" value="ACRIFLAVINRP"/>
</dbReference>
<dbReference type="RefSeq" id="WP_309202112.1">
    <property type="nucleotide sequence ID" value="NZ_CP133548.1"/>
</dbReference>
<keyword evidence="1" id="KW-0812">Transmembrane</keyword>
<dbReference type="PANTHER" id="PTHR32063">
    <property type="match status" value="1"/>
</dbReference>
<gene>
    <name evidence="2" type="ORF">Q9312_17315</name>
</gene>
<evidence type="ECO:0000256" key="1">
    <source>
        <dbReference type="SAM" id="Phobius"/>
    </source>
</evidence>
<dbReference type="InterPro" id="IPR027463">
    <property type="entry name" value="AcrB_DN_DC_subdom"/>
</dbReference>
<dbReference type="KEGG" id="plei:Q9312_17315"/>
<feature type="transmembrane region" description="Helical" evidence="1">
    <location>
        <begin position="342"/>
        <end position="361"/>
    </location>
</feature>
<feature type="transmembrane region" description="Helical" evidence="1">
    <location>
        <begin position="913"/>
        <end position="929"/>
    </location>
</feature>
<keyword evidence="1" id="KW-0472">Membrane</keyword>
<dbReference type="Proteomes" id="UP001239782">
    <property type="component" value="Chromosome"/>
</dbReference>
<feature type="transmembrane region" description="Helical" evidence="1">
    <location>
        <begin position="586"/>
        <end position="603"/>
    </location>
</feature>
<dbReference type="SUPFAM" id="SSF82866">
    <property type="entry name" value="Multidrug efflux transporter AcrB transmembrane domain"/>
    <property type="match status" value="2"/>
</dbReference>
<accession>A0AA51RSR3</accession>
<dbReference type="Gene3D" id="3.30.2090.10">
    <property type="entry name" value="Multidrug efflux transporter AcrB TolC docking domain, DN and DC subdomains"/>
    <property type="match status" value="2"/>
</dbReference>
<dbReference type="Gene3D" id="1.20.1640.10">
    <property type="entry name" value="Multidrug efflux transporter AcrB transmembrane domain"/>
    <property type="match status" value="2"/>
</dbReference>
<feature type="transmembrane region" description="Helical" evidence="1">
    <location>
        <begin position="394"/>
        <end position="415"/>
    </location>
</feature>
<keyword evidence="3" id="KW-1185">Reference proteome</keyword>
<dbReference type="SUPFAM" id="SSF82714">
    <property type="entry name" value="Multidrug efflux transporter AcrB TolC docking domain, DN and DC subdomains"/>
    <property type="match status" value="2"/>
</dbReference>